<dbReference type="KEGG" id="clup:CLUP02_02272"/>
<evidence type="ECO:0000313" key="4">
    <source>
        <dbReference type="Proteomes" id="UP000830671"/>
    </source>
</evidence>
<proteinExistence type="predicted"/>
<reference evidence="3" key="1">
    <citation type="journal article" date="2021" name="Mol. Plant Microbe Interact.">
        <title>Complete Genome Sequence of the Plant-Pathogenic Fungus Colletotrichum lupini.</title>
        <authorList>
            <person name="Baroncelli R."/>
            <person name="Pensec F."/>
            <person name="Da Lio D."/>
            <person name="Boufleur T."/>
            <person name="Vicente I."/>
            <person name="Sarrocco S."/>
            <person name="Picot A."/>
            <person name="Baraldi E."/>
            <person name="Sukno S."/>
            <person name="Thon M."/>
            <person name="Le Floch G."/>
        </authorList>
    </citation>
    <scope>NUCLEOTIDE SEQUENCE</scope>
    <source>
        <strain evidence="3">IMI 504893</strain>
    </source>
</reference>
<evidence type="ECO:0000256" key="1">
    <source>
        <dbReference type="SAM" id="MobiDB-lite"/>
    </source>
</evidence>
<organism evidence="3 4">
    <name type="scientific">Colletotrichum lupini</name>
    <dbReference type="NCBI Taxonomy" id="145971"/>
    <lineage>
        <taxon>Eukaryota</taxon>
        <taxon>Fungi</taxon>
        <taxon>Dikarya</taxon>
        <taxon>Ascomycota</taxon>
        <taxon>Pezizomycotina</taxon>
        <taxon>Sordariomycetes</taxon>
        <taxon>Hypocreomycetidae</taxon>
        <taxon>Glomerellales</taxon>
        <taxon>Glomerellaceae</taxon>
        <taxon>Colletotrichum</taxon>
        <taxon>Colletotrichum acutatum species complex</taxon>
    </lineage>
</organism>
<sequence length="286" mass="32002">MFRVSLPLDIFLPRSECRVPCARHRSVCSSFFHNGTGRVEIALPTCCMQDSLSLGRPLDTHHLALRTRRPLLRLCRSDGHTGMVPALPQQKDCLVSREFSQLGRTTGWFDSPTMPPKTTMDYDAAGRQTESTYPYTASNNVCSAAKNQYNGPVKIKINEGTIINNIRPVTNKTSYYITVVPDGRFSTGTSSPSDKRDTENPVEEDISHDSSKTTPTSDGRQISLPSSVDQAKHARLPYWVACSPRISWLRTIIRHSSLRAYGLICGFLMCLISYYIGTLRHSESIR</sequence>
<keyword evidence="2" id="KW-0472">Membrane</keyword>
<feature type="compositionally biased region" description="Basic and acidic residues" evidence="1">
    <location>
        <begin position="193"/>
        <end position="211"/>
    </location>
</feature>
<dbReference type="RefSeq" id="XP_049137261.1">
    <property type="nucleotide sequence ID" value="XM_049281304.1"/>
</dbReference>
<keyword evidence="2" id="KW-0812">Transmembrane</keyword>
<keyword evidence="4" id="KW-1185">Reference proteome</keyword>
<feature type="region of interest" description="Disordered" evidence="1">
    <location>
        <begin position="186"/>
        <end position="228"/>
    </location>
</feature>
<evidence type="ECO:0000313" key="3">
    <source>
        <dbReference type="EMBL" id="UQC75616.1"/>
    </source>
</evidence>
<accession>A0A9Q8SDX9</accession>
<evidence type="ECO:0000256" key="2">
    <source>
        <dbReference type="SAM" id="Phobius"/>
    </source>
</evidence>
<feature type="transmembrane region" description="Helical" evidence="2">
    <location>
        <begin position="258"/>
        <end position="276"/>
    </location>
</feature>
<dbReference type="Proteomes" id="UP000830671">
    <property type="component" value="Chromosome 1"/>
</dbReference>
<protein>
    <submittedName>
        <fullName evidence="3">Uncharacterized protein</fullName>
    </submittedName>
</protein>
<dbReference type="GeneID" id="73336314"/>
<dbReference type="EMBL" id="CP019471">
    <property type="protein sequence ID" value="UQC75616.1"/>
    <property type="molecule type" value="Genomic_DNA"/>
</dbReference>
<keyword evidence="2" id="KW-1133">Transmembrane helix</keyword>
<name>A0A9Q8SDX9_9PEZI</name>
<gene>
    <name evidence="3" type="ORF">CLUP02_02272</name>
</gene>
<dbReference type="AlphaFoldDB" id="A0A9Q8SDX9"/>
<feature type="compositionally biased region" description="Polar residues" evidence="1">
    <location>
        <begin position="212"/>
        <end position="228"/>
    </location>
</feature>